<reference evidence="2" key="1">
    <citation type="submission" date="2020-07" db="EMBL/GenBank/DDBJ databases">
        <title>The High-quality genome of the commercially important snow crab, Chionoecetes opilio.</title>
        <authorList>
            <person name="Jeong J.-H."/>
            <person name="Ryu S."/>
        </authorList>
    </citation>
    <scope>NUCLEOTIDE SEQUENCE</scope>
    <source>
        <strain evidence="2">MADBK_172401_WGS</strain>
        <tissue evidence="2">Digestive gland</tissue>
    </source>
</reference>
<protein>
    <submittedName>
        <fullName evidence="2">Uncharacterized protein</fullName>
    </submittedName>
</protein>
<feature type="compositionally biased region" description="Basic residues" evidence="1">
    <location>
        <begin position="13"/>
        <end position="25"/>
    </location>
</feature>
<evidence type="ECO:0000313" key="2">
    <source>
        <dbReference type="EMBL" id="KAG0726754.1"/>
    </source>
</evidence>
<keyword evidence="3" id="KW-1185">Reference proteome</keyword>
<name>A0A8J5CZ72_CHIOP</name>
<dbReference type="Proteomes" id="UP000770661">
    <property type="component" value="Unassembled WGS sequence"/>
</dbReference>
<feature type="region of interest" description="Disordered" evidence="1">
    <location>
        <begin position="1"/>
        <end position="30"/>
    </location>
</feature>
<comment type="caution">
    <text evidence="2">The sequence shown here is derived from an EMBL/GenBank/DDBJ whole genome shotgun (WGS) entry which is preliminary data.</text>
</comment>
<organism evidence="2 3">
    <name type="scientific">Chionoecetes opilio</name>
    <name type="common">Atlantic snow crab</name>
    <name type="synonym">Cancer opilio</name>
    <dbReference type="NCBI Taxonomy" id="41210"/>
    <lineage>
        <taxon>Eukaryota</taxon>
        <taxon>Metazoa</taxon>
        <taxon>Ecdysozoa</taxon>
        <taxon>Arthropoda</taxon>
        <taxon>Crustacea</taxon>
        <taxon>Multicrustacea</taxon>
        <taxon>Malacostraca</taxon>
        <taxon>Eumalacostraca</taxon>
        <taxon>Eucarida</taxon>
        <taxon>Decapoda</taxon>
        <taxon>Pleocyemata</taxon>
        <taxon>Brachyura</taxon>
        <taxon>Eubrachyura</taxon>
        <taxon>Majoidea</taxon>
        <taxon>Majidae</taxon>
        <taxon>Chionoecetes</taxon>
    </lineage>
</organism>
<feature type="region of interest" description="Disordered" evidence="1">
    <location>
        <begin position="97"/>
        <end position="123"/>
    </location>
</feature>
<dbReference type="EMBL" id="JACEEZ010004015">
    <property type="protein sequence ID" value="KAG0726754.1"/>
    <property type="molecule type" value="Genomic_DNA"/>
</dbReference>
<feature type="compositionally biased region" description="Basic residues" evidence="1">
    <location>
        <begin position="109"/>
        <end position="123"/>
    </location>
</feature>
<accession>A0A8J5CZ72</accession>
<evidence type="ECO:0000313" key="3">
    <source>
        <dbReference type="Proteomes" id="UP000770661"/>
    </source>
</evidence>
<evidence type="ECO:0000256" key="1">
    <source>
        <dbReference type="SAM" id="MobiDB-lite"/>
    </source>
</evidence>
<sequence length="123" mass="13919">MHHQSHSRDSQHHRLSTRTRPPRTRPPRDTTTAVTIEALRGCKALAGQKYYVVKAMSSHTNLSLSRQLYVTVKVPQLRSTRDWRSVGVLQGCPGRDAAPPGCCGCQTSTRRRWPGPQHSPRRR</sequence>
<dbReference type="AlphaFoldDB" id="A0A8J5CZ72"/>
<gene>
    <name evidence="2" type="ORF">GWK47_004209</name>
</gene>
<proteinExistence type="predicted"/>
<feature type="compositionally biased region" description="Basic and acidic residues" evidence="1">
    <location>
        <begin position="1"/>
        <end position="12"/>
    </location>
</feature>